<comment type="subcellular location">
    <subcellularLocation>
        <location evidence="1">Cytoplasm</location>
        <location evidence="1">Cytoskeleton</location>
        <location evidence="1">Cilium axoneme</location>
    </subcellularLocation>
</comment>
<dbReference type="GO" id="GO:0005930">
    <property type="term" value="C:axoneme"/>
    <property type="evidence" value="ECO:0007669"/>
    <property type="project" value="UniProtKB-SubCell"/>
</dbReference>
<keyword evidence="14" id="KW-1185">Reference proteome</keyword>
<proteinExistence type="predicted"/>
<comment type="catalytic activity">
    <reaction evidence="9">
        <text>L-seryl-[protein] + ATP = O-phospho-L-seryl-[protein] + ADP + H(+)</text>
        <dbReference type="Rhea" id="RHEA:17989"/>
        <dbReference type="Rhea" id="RHEA-COMP:9863"/>
        <dbReference type="Rhea" id="RHEA-COMP:11604"/>
        <dbReference type="ChEBI" id="CHEBI:15378"/>
        <dbReference type="ChEBI" id="CHEBI:29999"/>
        <dbReference type="ChEBI" id="CHEBI:30616"/>
        <dbReference type="ChEBI" id="CHEBI:83421"/>
        <dbReference type="ChEBI" id="CHEBI:456216"/>
        <dbReference type="EC" id="2.7.11.1"/>
    </reaction>
</comment>
<evidence type="ECO:0000256" key="3">
    <source>
        <dbReference type="ARBA" id="ARBA00022527"/>
    </source>
</evidence>
<keyword evidence="11" id="KW-0732">Signal</keyword>
<dbReference type="SMART" id="SM00220">
    <property type="entry name" value="S_TKc"/>
    <property type="match status" value="1"/>
</dbReference>
<keyword evidence="4" id="KW-0808">Transferase</keyword>
<feature type="compositionally biased region" description="Low complexity" evidence="10">
    <location>
        <begin position="513"/>
        <end position="524"/>
    </location>
</feature>
<evidence type="ECO:0000256" key="7">
    <source>
        <dbReference type="ARBA" id="ARBA00022840"/>
    </source>
</evidence>
<organism evidence="13 14">
    <name type="scientific">Micractinium conductrix</name>
    <dbReference type="NCBI Taxonomy" id="554055"/>
    <lineage>
        <taxon>Eukaryota</taxon>
        <taxon>Viridiplantae</taxon>
        <taxon>Chlorophyta</taxon>
        <taxon>core chlorophytes</taxon>
        <taxon>Trebouxiophyceae</taxon>
        <taxon>Chlorellales</taxon>
        <taxon>Chlorellaceae</taxon>
        <taxon>Chlorella clade</taxon>
        <taxon>Micractinium</taxon>
    </lineage>
</organism>
<evidence type="ECO:0000256" key="1">
    <source>
        <dbReference type="ARBA" id="ARBA00004430"/>
    </source>
</evidence>
<dbReference type="EMBL" id="LHPF02000078">
    <property type="protein sequence ID" value="PSC67188.1"/>
    <property type="molecule type" value="Genomic_DNA"/>
</dbReference>
<dbReference type="InterPro" id="IPR051824">
    <property type="entry name" value="LRR_Rcpt-Like_S/T_Kinase"/>
</dbReference>
<dbReference type="AlphaFoldDB" id="A0A2P6UZB3"/>
<accession>A0A2P6UZB3</accession>
<comment type="caution">
    <text evidence="13">The sequence shown here is derived from an EMBL/GenBank/DDBJ whole genome shotgun (WGS) entry which is preliminary data.</text>
</comment>
<sequence length="546" mass="57516">MHAAVLAVLAACLLLSGAAAAPAAAAAAPPLPPGDEGAVMSSLRALLQRSFPGLMACLPGWQPGNTTHHCAWHNVGLLLEAHVRSDAPPLPDIPAGALPSLARLEVYCPGMRSTVPRGWGGSPRTLPALQHLSLRLGLQGSLPAGWSLGFRRLRSLTLIALEQPAEATRALPAAPGRGGAGALPAAWASGFLMLRALHMNGLGLSGPLPPAWLEGGSFPSLAVLDLGDNALSGTLPPRLFAALPKLERLRLPFNRITGSLPGEWAGSRPAGAELGPVPRRRQHDDVASAAEPWRWGLPTESLRLPAGSLEEVALMRRCSHPRIVPVVGVTIEGPLLLLAMERMRGGNLAQALAHPSSRQRLRWADRGRQVALDVAEGLDHLHSELGILHSDLKPHNVLLSTDWRASIADLGVSQVVGGDTHKPLGFNRVYAAPEQLMGLHCGLSADIYSLGLVLVALFSEQPLRQRGDWRSPCAAEGCPQQTSAMATDPSSNPTLNLNEVEAQELHEHRYAAGTEVAGGAAAEEPSGLSKVKEGVKEALGLRQPKD</sequence>
<dbReference type="Pfam" id="PF00069">
    <property type="entry name" value="Pkinase"/>
    <property type="match status" value="1"/>
</dbReference>
<feature type="chain" id="PRO_5015156277" description="non-specific serine/threonine protein kinase" evidence="11">
    <location>
        <begin position="21"/>
        <end position="546"/>
    </location>
</feature>
<feature type="signal peptide" evidence="11">
    <location>
        <begin position="1"/>
        <end position="20"/>
    </location>
</feature>
<dbReference type="PROSITE" id="PS50011">
    <property type="entry name" value="PROTEIN_KINASE_DOM"/>
    <property type="match status" value="1"/>
</dbReference>
<dbReference type="Gene3D" id="1.10.510.10">
    <property type="entry name" value="Transferase(Phosphotransferase) domain 1"/>
    <property type="match status" value="1"/>
</dbReference>
<name>A0A2P6UZB3_9CHLO</name>
<keyword evidence="6" id="KW-0418">Kinase</keyword>
<evidence type="ECO:0000256" key="2">
    <source>
        <dbReference type="ARBA" id="ARBA00012513"/>
    </source>
</evidence>
<evidence type="ECO:0000256" key="8">
    <source>
        <dbReference type="ARBA" id="ARBA00047899"/>
    </source>
</evidence>
<dbReference type="OrthoDB" id="512375at2759"/>
<evidence type="ECO:0000313" key="14">
    <source>
        <dbReference type="Proteomes" id="UP000239649"/>
    </source>
</evidence>
<dbReference type="InterPro" id="IPR032675">
    <property type="entry name" value="LRR_dom_sf"/>
</dbReference>
<dbReference type="EC" id="2.7.11.1" evidence="2"/>
<dbReference type="InterPro" id="IPR011009">
    <property type="entry name" value="Kinase-like_dom_sf"/>
</dbReference>
<keyword evidence="7" id="KW-0067">ATP-binding</keyword>
<evidence type="ECO:0000256" key="9">
    <source>
        <dbReference type="ARBA" id="ARBA00048679"/>
    </source>
</evidence>
<feature type="region of interest" description="Disordered" evidence="10">
    <location>
        <begin position="513"/>
        <end position="546"/>
    </location>
</feature>
<reference evidence="13 14" key="1">
    <citation type="journal article" date="2018" name="Plant J.">
        <title>Genome sequences of Chlorella sorokiniana UTEX 1602 and Micractinium conductrix SAG 241.80: implications to maltose excretion by a green alga.</title>
        <authorList>
            <person name="Arriola M.B."/>
            <person name="Velmurugan N."/>
            <person name="Zhang Y."/>
            <person name="Plunkett M.H."/>
            <person name="Hondzo H."/>
            <person name="Barney B.M."/>
        </authorList>
    </citation>
    <scope>NUCLEOTIDE SEQUENCE [LARGE SCALE GENOMIC DNA]</scope>
    <source>
        <strain evidence="13 14">SAG 241.80</strain>
    </source>
</reference>
<dbReference type="GO" id="GO:0004672">
    <property type="term" value="F:protein kinase activity"/>
    <property type="evidence" value="ECO:0007669"/>
    <property type="project" value="InterPro"/>
</dbReference>
<dbReference type="PROSITE" id="PS00108">
    <property type="entry name" value="PROTEIN_KINASE_ST"/>
    <property type="match status" value="1"/>
</dbReference>
<dbReference type="PANTHER" id="PTHR48006:SF102">
    <property type="entry name" value="LEUCINE-RICH REPEAT-CONTAINING PROTEIN DDB_G0281931-RELATED"/>
    <property type="match status" value="1"/>
</dbReference>
<dbReference type="InterPro" id="IPR008271">
    <property type="entry name" value="Ser/Thr_kinase_AS"/>
</dbReference>
<evidence type="ECO:0000256" key="4">
    <source>
        <dbReference type="ARBA" id="ARBA00022679"/>
    </source>
</evidence>
<dbReference type="Gene3D" id="3.80.10.10">
    <property type="entry name" value="Ribonuclease Inhibitor"/>
    <property type="match status" value="1"/>
</dbReference>
<evidence type="ECO:0000256" key="10">
    <source>
        <dbReference type="SAM" id="MobiDB-lite"/>
    </source>
</evidence>
<keyword evidence="3" id="KW-0723">Serine/threonine-protein kinase</keyword>
<dbReference type="PANTHER" id="PTHR48006">
    <property type="entry name" value="LEUCINE-RICH REPEAT-CONTAINING PROTEIN DDB_G0281931-RELATED"/>
    <property type="match status" value="1"/>
</dbReference>
<evidence type="ECO:0000256" key="5">
    <source>
        <dbReference type="ARBA" id="ARBA00022741"/>
    </source>
</evidence>
<dbReference type="InterPro" id="IPR000719">
    <property type="entry name" value="Prot_kinase_dom"/>
</dbReference>
<evidence type="ECO:0000313" key="13">
    <source>
        <dbReference type="EMBL" id="PSC67188.1"/>
    </source>
</evidence>
<evidence type="ECO:0000259" key="12">
    <source>
        <dbReference type="PROSITE" id="PS50011"/>
    </source>
</evidence>
<protein>
    <recommendedName>
        <fullName evidence="2">non-specific serine/threonine protein kinase</fullName>
        <ecNumber evidence="2">2.7.11.1</ecNumber>
    </recommendedName>
</protein>
<comment type="catalytic activity">
    <reaction evidence="8">
        <text>L-threonyl-[protein] + ATP = O-phospho-L-threonyl-[protein] + ADP + H(+)</text>
        <dbReference type="Rhea" id="RHEA:46608"/>
        <dbReference type="Rhea" id="RHEA-COMP:11060"/>
        <dbReference type="Rhea" id="RHEA-COMP:11605"/>
        <dbReference type="ChEBI" id="CHEBI:15378"/>
        <dbReference type="ChEBI" id="CHEBI:30013"/>
        <dbReference type="ChEBI" id="CHEBI:30616"/>
        <dbReference type="ChEBI" id="CHEBI:61977"/>
        <dbReference type="ChEBI" id="CHEBI:456216"/>
        <dbReference type="EC" id="2.7.11.1"/>
    </reaction>
</comment>
<evidence type="ECO:0000256" key="11">
    <source>
        <dbReference type="SAM" id="SignalP"/>
    </source>
</evidence>
<dbReference type="Proteomes" id="UP000239649">
    <property type="component" value="Unassembled WGS sequence"/>
</dbReference>
<keyword evidence="5" id="KW-0547">Nucleotide-binding</keyword>
<dbReference type="SUPFAM" id="SSF52047">
    <property type="entry name" value="RNI-like"/>
    <property type="match status" value="1"/>
</dbReference>
<dbReference type="GO" id="GO:0005524">
    <property type="term" value="F:ATP binding"/>
    <property type="evidence" value="ECO:0007669"/>
    <property type="project" value="InterPro"/>
</dbReference>
<dbReference type="SUPFAM" id="SSF56112">
    <property type="entry name" value="Protein kinase-like (PK-like)"/>
    <property type="match status" value="1"/>
</dbReference>
<feature type="domain" description="Protein kinase" evidence="12">
    <location>
        <begin position="194"/>
        <end position="546"/>
    </location>
</feature>
<gene>
    <name evidence="13" type="ORF">C2E20_9124</name>
</gene>
<evidence type="ECO:0000256" key="6">
    <source>
        <dbReference type="ARBA" id="ARBA00022777"/>
    </source>
</evidence>